<evidence type="ECO:0000313" key="3">
    <source>
        <dbReference type="Proteomes" id="UP001283361"/>
    </source>
</evidence>
<gene>
    <name evidence="2" type="ORF">RRG08_046746</name>
</gene>
<dbReference type="PANTHER" id="PTHR18957">
    <property type="entry name" value="CENTLEIN"/>
    <property type="match status" value="1"/>
</dbReference>
<sequence length="172" mass="19853">MNTSDDLDLDLSLTSMRDPDITLLITQNQALASELAQCQADKDFVWSLWKKLQVSNPDVTEAISLVTQREKERSENKDRKVLEIIQVKDDRIEELQDIVTKQAEEISDALSKKVEFTEKNSRLQMENDRLQSQVRKLEIQQAFELDCPPFTPCEHVEEFSGDTGHKIQFISK</sequence>
<dbReference type="AlphaFoldDB" id="A0AAE0ZUW0"/>
<feature type="coiled-coil region" evidence="1">
    <location>
        <begin position="92"/>
        <end position="140"/>
    </location>
</feature>
<accession>A0AAE0ZUW0</accession>
<keyword evidence="1" id="KW-0175">Coiled coil</keyword>
<reference evidence="2" key="1">
    <citation type="journal article" date="2023" name="G3 (Bethesda)">
        <title>A reference genome for the long-term kleptoplast-retaining sea slug Elysia crispata morphotype clarki.</title>
        <authorList>
            <person name="Eastman K.E."/>
            <person name="Pendleton A.L."/>
            <person name="Shaikh M.A."/>
            <person name="Suttiyut T."/>
            <person name="Ogas R."/>
            <person name="Tomko P."/>
            <person name="Gavelis G."/>
            <person name="Widhalm J.R."/>
            <person name="Wisecaver J.H."/>
        </authorList>
    </citation>
    <scope>NUCLEOTIDE SEQUENCE</scope>
    <source>
        <strain evidence="2">ECLA1</strain>
    </source>
</reference>
<dbReference type="Proteomes" id="UP001283361">
    <property type="component" value="Unassembled WGS sequence"/>
</dbReference>
<evidence type="ECO:0000256" key="1">
    <source>
        <dbReference type="SAM" id="Coils"/>
    </source>
</evidence>
<organism evidence="2 3">
    <name type="scientific">Elysia crispata</name>
    <name type="common">lettuce slug</name>
    <dbReference type="NCBI Taxonomy" id="231223"/>
    <lineage>
        <taxon>Eukaryota</taxon>
        <taxon>Metazoa</taxon>
        <taxon>Spiralia</taxon>
        <taxon>Lophotrochozoa</taxon>
        <taxon>Mollusca</taxon>
        <taxon>Gastropoda</taxon>
        <taxon>Heterobranchia</taxon>
        <taxon>Euthyneura</taxon>
        <taxon>Panpulmonata</taxon>
        <taxon>Sacoglossa</taxon>
        <taxon>Placobranchoidea</taxon>
        <taxon>Plakobranchidae</taxon>
        <taxon>Elysia</taxon>
    </lineage>
</organism>
<name>A0AAE0ZUW0_9GAST</name>
<proteinExistence type="predicted"/>
<dbReference type="EMBL" id="JAWDGP010003248">
    <property type="protein sequence ID" value="KAK3776079.1"/>
    <property type="molecule type" value="Genomic_DNA"/>
</dbReference>
<dbReference type="PANTHER" id="PTHR18957:SF0">
    <property type="entry name" value="CENTLEIN"/>
    <property type="match status" value="1"/>
</dbReference>
<dbReference type="GO" id="GO:0005814">
    <property type="term" value="C:centriole"/>
    <property type="evidence" value="ECO:0007669"/>
    <property type="project" value="TreeGrafter"/>
</dbReference>
<keyword evidence="3" id="KW-1185">Reference proteome</keyword>
<dbReference type="InterPro" id="IPR038810">
    <property type="entry name" value="CNTLN"/>
</dbReference>
<protein>
    <submittedName>
        <fullName evidence="2">Uncharacterized protein</fullName>
    </submittedName>
</protein>
<evidence type="ECO:0000313" key="2">
    <source>
        <dbReference type="EMBL" id="KAK3776079.1"/>
    </source>
</evidence>
<dbReference type="GO" id="GO:0005813">
    <property type="term" value="C:centrosome"/>
    <property type="evidence" value="ECO:0007669"/>
    <property type="project" value="TreeGrafter"/>
</dbReference>
<dbReference type="GO" id="GO:0010457">
    <property type="term" value="P:centriole-centriole cohesion"/>
    <property type="evidence" value="ECO:0007669"/>
    <property type="project" value="TreeGrafter"/>
</dbReference>
<comment type="caution">
    <text evidence="2">The sequence shown here is derived from an EMBL/GenBank/DDBJ whole genome shotgun (WGS) entry which is preliminary data.</text>
</comment>